<dbReference type="Gene3D" id="3.30.565.10">
    <property type="entry name" value="Histidine kinase-like ATPase, C-terminal domain"/>
    <property type="match status" value="1"/>
</dbReference>
<dbReference type="CDD" id="cd12914">
    <property type="entry name" value="PDC1_DGC_like"/>
    <property type="match status" value="1"/>
</dbReference>
<dbReference type="Gene3D" id="3.40.50.2300">
    <property type="match status" value="2"/>
</dbReference>
<keyword evidence="6 14" id="KW-0812">Transmembrane</keyword>
<dbReference type="EMBL" id="JACXSS010000001">
    <property type="protein sequence ID" value="MBD9357635.1"/>
    <property type="molecule type" value="Genomic_DNA"/>
</dbReference>
<dbReference type="RefSeq" id="WP_192375901.1">
    <property type="nucleotide sequence ID" value="NZ_CAJHIV010000001.1"/>
</dbReference>
<evidence type="ECO:0000256" key="10">
    <source>
        <dbReference type="ARBA" id="ARBA00023012"/>
    </source>
</evidence>
<comment type="catalytic activity">
    <reaction evidence="1">
        <text>ATP + protein L-histidine = ADP + protein N-phospho-L-histidine.</text>
        <dbReference type="EC" id="2.7.13.3"/>
    </reaction>
</comment>
<evidence type="ECO:0000259" key="16">
    <source>
        <dbReference type="PROSITE" id="PS50110"/>
    </source>
</evidence>
<dbReference type="InterPro" id="IPR000014">
    <property type="entry name" value="PAS"/>
</dbReference>
<evidence type="ECO:0000259" key="18">
    <source>
        <dbReference type="PROSITE" id="PS50113"/>
    </source>
</evidence>
<dbReference type="CDD" id="cd00130">
    <property type="entry name" value="PAS"/>
    <property type="match status" value="1"/>
</dbReference>
<evidence type="ECO:0000256" key="6">
    <source>
        <dbReference type="ARBA" id="ARBA00022692"/>
    </source>
</evidence>
<evidence type="ECO:0000256" key="4">
    <source>
        <dbReference type="ARBA" id="ARBA00022475"/>
    </source>
</evidence>
<dbReference type="Pfam" id="PF00512">
    <property type="entry name" value="HisKA"/>
    <property type="match status" value="1"/>
</dbReference>
<dbReference type="CDD" id="cd16922">
    <property type="entry name" value="HATPase_EvgS-ArcB-TorS-like"/>
    <property type="match status" value="1"/>
</dbReference>
<dbReference type="InterPro" id="IPR036641">
    <property type="entry name" value="HPT_dom_sf"/>
</dbReference>
<evidence type="ECO:0000256" key="12">
    <source>
        <dbReference type="PROSITE-ProRule" id="PRU00110"/>
    </source>
</evidence>
<keyword evidence="21" id="KW-1185">Reference proteome</keyword>
<feature type="domain" description="Histidine kinase" evidence="15">
    <location>
        <begin position="617"/>
        <end position="838"/>
    </location>
</feature>
<evidence type="ECO:0000256" key="2">
    <source>
        <dbReference type="ARBA" id="ARBA00004651"/>
    </source>
</evidence>
<sequence length="1357" mass="151990">MKQRFPRISAFGLVIAASLVGVLGFAALMGLSLQQERDNHIEHARIETANIALVLEGHALATIQKIDLILKDLQRHIRLDDMRSSQFDNAIENHAMQALLKEKADDIQQAAVIEIGGIQIFNTNGDCIYSSIDAQPAINVADKESFQFHRDHRQTGLHISPPEISRTLGIWHISLTRRVDFPDGGFAGYVNVIVQLSSFENFYATLNLGEHGAVLLRDEQMRLWARHPHLEANLGKTMPNHPLHQYIAQGMTHGFYLQASPADGVKRLYSFRRVGDYPLYVLAAIAEQDYLAEWWKHLVWYGAAGLVILIASLVLALVARHSRLKWQNNERNYRYIIENAPVGIFQRDFAGHYSFLNLTLARQLECDSVDAFLQRYVPAEKLWVDLNQLKLFYQLLQTDKEVRGFEAQAVLISGQTKWFSMSAYLDEESGQINGFTLDITERKQVEEQLKTSEERLRLTMDVAQIGVFDWDVKKDSFEMSPIYFTMLGYQAKPGSGDRNEWLERLHPDDRAGIAEKIAAVLSKRANAYSYEARMRHANGSYRWISVKAFCVQRGEDDMVTRILGIRMDITDRKHYEVELEHYKNHLEHLVNERTTELLDARKQADNANLAKSDFLANMSHEIRTPMNAIIGLTQLALDTELNRKQHDYLSKVLNSSRALLDILNDILDYSKIEAGRIDIEAIDFSLEEILRATADLFSIRADEKGLELFIDMALDVPDQLQGDPLRLSQIINNLVGNAIKFTQHGEVHLRVETQERTDDAIRLRFAVRDTGIGITTEQAGQLFQPFAQADASITRKFGGTGLGLTISKRLVELMEGEITLESEPESGSIFAFTVRLGLPAGISSSEQTQDRRLQGLCPMRTLVVDDQETSLTILRSILESWQFEVMTAGSGETGLRLFTEAARCGKPFELLLLDWKMPGMNGLELAETIAHSEHNSRPPISIMITAYEREALAKSAGNIRVDAIIAKPVTPSSLLNTLIQLQRNKTNQPVPVAEVFNATRTTLAAIRGARILLVEDNQLNQQVAQEFLIKGGLEVTTANNGLEALDWLEKSSFDAVLMDLHMPVLDGLEAARRIRQSAAFKELPIIAMTAAAMNQDKEACVAAGMNDHIAKPVEPEELANALARWIKPKTAAAQQEKAADITTDTKAIAKLESNLPGVAVQAALARLGGNIALYRRLLLAFAEQHQNAATLLRQRLADGDLEQLFFVAHSLKGEAGNLGFGALQSSADQLCRMLKSGEEKNLMEQTEVLVQKCEAALLLLSQPEANANDRLLASSINPEELFKNASLIPDLKKLLRQLKAKNLDARYSVTDLVRKIGDHELALEFAEIAQATHELRYDAALIALEKLLERNSWTDHE</sequence>
<feature type="domain" description="HPt" evidence="19">
    <location>
        <begin position="1170"/>
        <end position="1266"/>
    </location>
</feature>
<evidence type="ECO:0000256" key="1">
    <source>
        <dbReference type="ARBA" id="ARBA00000085"/>
    </source>
</evidence>
<keyword evidence="11 14" id="KW-0472">Membrane</keyword>
<keyword evidence="7" id="KW-0547">Nucleotide-binding</keyword>
<proteinExistence type="predicted"/>
<dbReference type="PROSITE" id="PS50113">
    <property type="entry name" value="PAC"/>
    <property type="match status" value="2"/>
</dbReference>
<dbReference type="SMART" id="SM00448">
    <property type="entry name" value="REC"/>
    <property type="match status" value="2"/>
</dbReference>
<feature type="domain" description="PAC" evidence="18">
    <location>
        <begin position="403"/>
        <end position="451"/>
    </location>
</feature>
<keyword evidence="4" id="KW-1003">Cell membrane</keyword>
<evidence type="ECO:0000256" key="7">
    <source>
        <dbReference type="ARBA" id="ARBA00022741"/>
    </source>
</evidence>
<dbReference type="InterPro" id="IPR005467">
    <property type="entry name" value="His_kinase_dom"/>
</dbReference>
<dbReference type="InterPro" id="IPR004358">
    <property type="entry name" value="Sig_transdc_His_kin-like_C"/>
</dbReference>
<reference evidence="20 21" key="1">
    <citation type="submission" date="2020-09" db="EMBL/GenBank/DDBJ databases">
        <title>Methylomonas albis sp. nov. and Methylomonas fluvii sp. nov.: Two cold-adapted methanotrophs from the River Elbe and an amended description of Methylovulum psychrotolerans strain Eb1.</title>
        <authorList>
            <person name="Bussmann I.K."/>
            <person name="Klings K.-W."/>
            <person name="Warnstedt J."/>
            <person name="Hoppert M."/>
            <person name="Saborowski A."/>
            <person name="Horn F."/>
            <person name="Liebner S."/>
        </authorList>
    </citation>
    <scope>NUCLEOTIDE SEQUENCE [LARGE SCALE GENOMIC DNA]</scope>
    <source>
        <strain evidence="20 21">EbA</strain>
    </source>
</reference>
<dbReference type="Pfam" id="PF00072">
    <property type="entry name" value="Response_reg"/>
    <property type="match status" value="2"/>
</dbReference>
<feature type="domain" description="PAS" evidence="17">
    <location>
        <begin position="452"/>
        <end position="524"/>
    </location>
</feature>
<evidence type="ECO:0000256" key="11">
    <source>
        <dbReference type="ARBA" id="ARBA00023136"/>
    </source>
</evidence>
<dbReference type="InterPro" id="IPR001789">
    <property type="entry name" value="Sig_transdc_resp-reg_receiver"/>
</dbReference>
<feature type="domain" description="Response regulatory" evidence="16">
    <location>
        <begin position="860"/>
        <end position="982"/>
    </location>
</feature>
<dbReference type="PANTHER" id="PTHR45339">
    <property type="entry name" value="HYBRID SIGNAL TRANSDUCTION HISTIDINE KINASE J"/>
    <property type="match status" value="1"/>
</dbReference>
<dbReference type="PRINTS" id="PR00344">
    <property type="entry name" value="BCTRLSENSOR"/>
</dbReference>
<dbReference type="PROSITE" id="PS50112">
    <property type="entry name" value="PAS"/>
    <property type="match status" value="1"/>
</dbReference>
<evidence type="ECO:0000259" key="19">
    <source>
        <dbReference type="PROSITE" id="PS50894"/>
    </source>
</evidence>
<feature type="domain" description="PAC" evidence="18">
    <location>
        <begin position="528"/>
        <end position="581"/>
    </location>
</feature>
<dbReference type="SUPFAM" id="SSF47384">
    <property type="entry name" value="Homodimeric domain of signal transducing histidine kinase"/>
    <property type="match status" value="1"/>
</dbReference>
<dbReference type="SMART" id="SM00086">
    <property type="entry name" value="PAC"/>
    <property type="match status" value="1"/>
</dbReference>
<dbReference type="InterPro" id="IPR013655">
    <property type="entry name" value="PAS_fold_3"/>
</dbReference>
<organism evidence="20 21">
    <name type="scientific">Methylomonas albis</name>
    <dbReference type="NCBI Taxonomy" id="1854563"/>
    <lineage>
        <taxon>Bacteria</taxon>
        <taxon>Pseudomonadati</taxon>
        <taxon>Pseudomonadota</taxon>
        <taxon>Gammaproteobacteria</taxon>
        <taxon>Methylococcales</taxon>
        <taxon>Methylococcaceae</taxon>
        <taxon>Methylomonas</taxon>
    </lineage>
</organism>
<keyword evidence="5 13" id="KW-0597">Phosphoprotein</keyword>
<dbReference type="InterPro" id="IPR011006">
    <property type="entry name" value="CheY-like_superfamily"/>
</dbReference>
<dbReference type="Gene3D" id="1.10.287.130">
    <property type="match status" value="1"/>
</dbReference>
<dbReference type="InterPro" id="IPR008207">
    <property type="entry name" value="Sig_transdc_His_kin_Hpt_dom"/>
</dbReference>
<dbReference type="CDD" id="cd00082">
    <property type="entry name" value="HisKA"/>
    <property type="match status" value="1"/>
</dbReference>
<dbReference type="PROSITE" id="PS50109">
    <property type="entry name" value="HIS_KIN"/>
    <property type="match status" value="1"/>
</dbReference>
<evidence type="ECO:0000259" key="15">
    <source>
        <dbReference type="PROSITE" id="PS50109"/>
    </source>
</evidence>
<dbReference type="SUPFAM" id="SSF55874">
    <property type="entry name" value="ATPase domain of HSP90 chaperone/DNA topoisomerase II/histidine kinase"/>
    <property type="match status" value="1"/>
</dbReference>
<dbReference type="SUPFAM" id="SSF55785">
    <property type="entry name" value="PYP-like sensor domain (PAS domain)"/>
    <property type="match status" value="2"/>
</dbReference>
<keyword evidence="9 14" id="KW-1133">Transmembrane helix</keyword>
<dbReference type="Gene3D" id="1.20.120.160">
    <property type="entry name" value="HPT domain"/>
    <property type="match status" value="1"/>
</dbReference>
<evidence type="ECO:0000256" key="13">
    <source>
        <dbReference type="PROSITE-ProRule" id="PRU00169"/>
    </source>
</evidence>
<dbReference type="InterPro" id="IPR003661">
    <property type="entry name" value="HisK_dim/P_dom"/>
</dbReference>
<feature type="transmembrane region" description="Helical" evidence="14">
    <location>
        <begin position="298"/>
        <end position="319"/>
    </location>
</feature>
<dbReference type="CDD" id="cd17546">
    <property type="entry name" value="REC_hyHK_CKI1_RcsC-like"/>
    <property type="match status" value="2"/>
</dbReference>
<dbReference type="SMART" id="SM00091">
    <property type="entry name" value="PAS"/>
    <property type="match status" value="2"/>
</dbReference>
<dbReference type="CDD" id="cd12915">
    <property type="entry name" value="PDC2_DGC_like"/>
    <property type="match status" value="1"/>
</dbReference>
<dbReference type="InterPro" id="IPR000700">
    <property type="entry name" value="PAS-assoc_C"/>
</dbReference>
<dbReference type="Gene3D" id="3.30.450.20">
    <property type="entry name" value="PAS domain"/>
    <property type="match status" value="4"/>
</dbReference>
<dbReference type="Gene3D" id="2.10.70.100">
    <property type="match status" value="1"/>
</dbReference>
<evidence type="ECO:0000256" key="14">
    <source>
        <dbReference type="SAM" id="Phobius"/>
    </source>
</evidence>
<dbReference type="SUPFAM" id="SSF47226">
    <property type="entry name" value="Histidine-containing phosphotransfer domain, HPT domain"/>
    <property type="match status" value="1"/>
</dbReference>
<evidence type="ECO:0000256" key="8">
    <source>
        <dbReference type="ARBA" id="ARBA00022840"/>
    </source>
</evidence>
<dbReference type="InterPro" id="IPR054327">
    <property type="entry name" value="His-kinase-like_sensor"/>
</dbReference>
<feature type="modified residue" description="4-aspartylphosphate" evidence="13">
    <location>
        <position position="914"/>
    </location>
</feature>
<dbReference type="NCBIfam" id="TIGR00229">
    <property type="entry name" value="sensory_box"/>
    <property type="match status" value="1"/>
</dbReference>
<dbReference type="SMART" id="SM00388">
    <property type="entry name" value="HisKA"/>
    <property type="match status" value="1"/>
</dbReference>
<protein>
    <recommendedName>
        <fullName evidence="3">histidine kinase</fullName>
        <ecNumber evidence="3">2.7.13.3</ecNumber>
    </recommendedName>
</protein>
<evidence type="ECO:0000256" key="9">
    <source>
        <dbReference type="ARBA" id="ARBA00022989"/>
    </source>
</evidence>
<dbReference type="Pfam" id="PF22588">
    <property type="entry name" value="dCache_1_like"/>
    <property type="match status" value="1"/>
</dbReference>
<evidence type="ECO:0000256" key="3">
    <source>
        <dbReference type="ARBA" id="ARBA00012438"/>
    </source>
</evidence>
<dbReference type="SMART" id="SM00387">
    <property type="entry name" value="HATPase_c"/>
    <property type="match status" value="1"/>
</dbReference>
<feature type="modified residue" description="4-aspartylphosphate" evidence="13">
    <location>
        <position position="1059"/>
    </location>
</feature>
<dbReference type="EC" id="2.7.13.3" evidence="3"/>
<dbReference type="Proteomes" id="UP000652176">
    <property type="component" value="Unassembled WGS sequence"/>
</dbReference>
<comment type="caution">
    <text evidence="20">The sequence shown here is derived from an EMBL/GenBank/DDBJ whole genome shotgun (WGS) entry which is preliminary data.</text>
</comment>
<keyword evidence="10" id="KW-0902">Two-component regulatory system</keyword>
<keyword evidence="8" id="KW-0067">ATP-binding</keyword>
<dbReference type="InterPro" id="IPR003594">
    <property type="entry name" value="HATPase_dom"/>
</dbReference>
<evidence type="ECO:0000259" key="17">
    <source>
        <dbReference type="PROSITE" id="PS50112"/>
    </source>
</evidence>
<dbReference type="CDD" id="cd00088">
    <property type="entry name" value="HPT"/>
    <property type="match status" value="1"/>
</dbReference>
<dbReference type="InterPro" id="IPR036097">
    <property type="entry name" value="HisK_dim/P_sf"/>
</dbReference>
<comment type="subcellular location">
    <subcellularLocation>
        <location evidence="2">Cell membrane</location>
        <topology evidence="2">Multi-pass membrane protein</topology>
    </subcellularLocation>
</comment>
<dbReference type="SUPFAM" id="SSF52172">
    <property type="entry name" value="CheY-like"/>
    <property type="match status" value="2"/>
</dbReference>
<dbReference type="PANTHER" id="PTHR45339:SF1">
    <property type="entry name" value="HYBRID SIGNAL TRANSDUCTION HISTIDINE KINASE J"/>
    <property type="match status" value="1"/>
</dbReference>
<gene>
    <name evidence="20" type="ORF">IE877_17480</name>
</gene>
<dbReference type="InterPro" id="IPR001610">
    <property type="entry name" value="PAC"/>
</dbReference>
<dbReference type="InterPro" id="IPR036890">
    <property type="entry name" value="HATPase_C_sf"/>
</dbReference>
<dbReference type="Pfam" id="PF01627">
    <property type="entry name" value="Hpt"/>
    <property type="match status" value="1"/>
</dbReference>
<dbReference type="Pfam" id="PF08447">
    <property type="entry name" value="PAS_3"/>
    <property type="match status" value="1"/>
</dbReference>
<dbReference type="PROSITE" id="PS50894">
    <property type="entry name" value="HPT"/>
    <property type="match status" value="1"/>
</dbReference>
<evidence type="ECO:0000256" key="5">
    <source>
        <dbReference type="ARBA" id="ARBA00022553"/>
    </source>
</evidence>
<feature type="domain" description="Response regulatory" evidence="16">
    <location>
        <begin position="1010"/>
        <end position="1126"/>
    </location>
</feature>
<accession>A0ABR9D3E2</accession>
<dbReference type="Pfam" id="PF02518">
    <property type="entry name" value="HATPase_c"/>
    <property type="match status" value="1"/>
</dbReference>
<dbReference type="InterPro" id="IPR035965">
    <property type="entry name" value="PAS-like_dom_sf"/>
</dbReference>
<evidence type="ECO:0000313" key="20">
    <source>
        <dbReference type="EMBL" id="MBD9357635.1"/>
    </source>
</evidence>
<evidence type="ECO:0000313" key="21">
    <source>
        <dbReference type="Proteomes" id="UP000652176"/>
    </source>
</evidence>
<feature type="modified residue" description="Phosphohistidine" evidence="12">
    <location>
        <position position="1209"/>
    </location>
</feature>
<dbReference type="PROSITE" id="PS50110">
    <property type="entry name" value="RESPONSE_REGULATORY"/>
    <property type="match status" value="2"/>
</dbReference>
<name>A0ABR9D3E2_9GAMM</name>